<proteinExistence type="predicted"/>
<dbReference type="InterPro" id="IPR036179">
    <property type="entry name" value="Ig-like_dom_sf"/>
</dbReference>
<dbReference type="InterPro" id="IPR007110">
    <property type="entry name" value="Ig-like_dom"/>
</dbReference>
<feature type="domain" description="Fibronectin type-III" evidence="4">
    <location>
        <begin position="103"/>
        <end position="198"/>
    </location>
</feature>
<organism evidence="6 7">
    <name type="scientific">Adineta steineri</name>
    <dbReference type="NCBI Taxonomy" id="433720"/>
    <lineage>
        <taxon>Eukaryota</taxon>
        <taxon>Metazoa</taxon>
        <taxon>Spiralia</taxon>
        <taxon>Gnathifera</taxon>
        <taxon>Rotifera</taxon>
        <taxon>Eurotatoria</taxon>
        <taxon>Bdelloidea</taxon>
        <taxon>Adinetida</taxon>
        <taxon>Adinetidae</taxon>
        <taxon>Adineta</taxon>
    </lineage>
</organism>
<protein>
    <recommendedName>
        <fullName evidence="8">Twitchin</fullName>
    </recommendedName>
</protein>
<dbReference type="SMART" id="SM00060">
    <property type="entry name" value="FN3"/>
    <property type="match status" value="2"/>
</dbReference>
<dbReference type="InterPro" id="IPR013783">
    <property type="entry name" value="Ig-like_fold"/>
</dbReference>
<dbReference type="SUPFAM" id="SSF48726">
    <property type="entry name" value="Immunoglobulin"/>
    <property type="match status" value="1"/>
</dbReference>
<keyword evidence="2" id="KW-0393">Immunoglobulin domain</keyword>
<dbReference type="SMART" id="SM00409">
    <property type="entry name" value="IG"/>
    <property type="match status" value="1"/>
</dbReference>
<evidence type="ECO:0008006" key="8">
    <source>
        <dbReference type="Google" id="ProtNLM"/>
    </source>
</evidence>
<dbReference type="Pfam" id="PF00041">
    <property type="entry name" value="fn3"/>
    <property type="match status" value="1"/>
</dbReference>
<dbReference type="FunFam" id="2.60.40.10:FF:000127">
    <property type="entry name" value="titin isoform X1"/>
    <property type="match status" value="1"/>
</dbReference>
<reference evidence="6" key="1">
    <citation type="submission" date="2021-02" db="EMBL/GenBank/DDBJ databases">
        <authorList>
            <person name="Nowell W R."/>
        </authorList>
    </citation>
    <scope>NUCLEOTIDE SEQUENCE</scope>
</reference>
<evidence type="ECO:0000256" key="2">
    <source>
        <dbReference type="ARBA" id="ARBA00023319"/>
    </source>
</evidence>
<dbReference type="AlphaFoldDB" id="A0A814MHN0"/>
<sequence>MVILNEGNVYKLKLKSIGLKDAGKIAFQCDECDIDVIVLDNRGVPEGPLQTTDTKRDSVSLQWKPPKENGGSDVTAENIYGIGEPLETTSAITVKPPYDAPDAPGTPECIGHTSESITLQWTRSQIDGGNPIRGYLIEKKEKGTDRWILVNREPVAGAEYTVSGLADGKEYEFRVAAVNRADPGEYAKTEGPNQARPPDVAPHDIDFSAFSPKEIIVRAAEDFKITVPFVGVPAPQVTFTQNGNKIKPDGNNQVTVKDGIAELIVSKVKGGDTGLYSCTLKNYLGQETAQMKVIVVDKLDTPEGPLNISNVKPDSCLLTWKPSKPDGGSPITNYTIEKFDTKKGEWQKVSSFCRSLFYKVTGLNEDMEPKTDSNNFLKYFAGFVHLYETLKDPPMSTGMIINLFFSVPLVPYSFDKRMKVSNPKFLTIGVSCM</sequence>
<dbReference type="PANTHER" id="PTHR14340">
    <property type="entry name" value="MICROFIBRIL-ASSOCIATED GLYCOPROTEIN 3"/>
    <property type="match status" value="1"/>
</dbReference>
<dbReference type="EMBL" id="CAJNOM010000116">
    <property type="protein sequence ID" value="CAF1079096.1"/>
    <property type="molecule type" value="Genomic_DNA"/>
</dbReference>
<dbReference type="OrthoDB" id="504170at2759"/>
<evidence type="ECO:0000259" key="3">
    <source>
        <dbReference type="PROSITE" id="PS50835"/>
    </source>
</evidence>
<dbReference type="Pfam" id="PF07679">
    <property type="entry name" value="I-set"/>
    <property type="match status" value="1"/>
</dbReference>
<dbReference type="SUPFAM" id="SSF49265">
    <property type="entry name" value="Fibronectin type III"/>
    <property type="match status" value="2"/>
</dbReference>
<dbReference type="PANTHER" id="PTHR14340:SF9">
    <property type="entry name" value="FIBRONECTIN TYPE-III DOMAIN-CONTAINING PROTEIN"/>
    <property type="match status" value="1"/>
</dbReference>
<dbReference type="CDD" id="cd00063">
    <property type="entry name" value="FN3"/>
    <property type="match status" value="2"/>
</dbReference>
<accession>A0A814MHN0</accession>
<gene>
    <name evidence="5" type="ORF">BJG266_LOCUS1383</name>
    <name evidence="6" type="ORF">QVE165_LOCUS19119</name>
</gene>
<keyword evidence="1" id="KW-0677">Repeat</keyword>
<dbReference type="FunFam" id="2.60.40.10:FF:000031">
    <property type="entry name" value="Myosin-binding protein C, slow type"/>
    <property type="match status" value="1"/>
</dbReference>
<feature type="domain" description="Fibronectin type-III" evidence="4">
    <location>
        <begin position="302"/>
        <end position="395"/>
    </location>
</feature>
<evidence type="ECO:0000313" key="6">
    <source>
        <dbReference type="EMBL" id="CAF1079096.1"/>
    </source>
</evidence>
<evidence type="ECO:0000259" key="4">
    <source>
        <dbReference type="PROSITE" id="PS50853"/>
    </source>
</evidence>
<name>A0A814MHN0_9BILA</name>
<keyword evidence="7" id="KW-1185">Reference proteome</keyword>
<dbReference type="Gene3D" id="2.60.40.10">
    <property type="entry name" value="Immunoglobulins"/>
    <property type="match status" value="3"/>
</dbReference>
<dbReference type="InterPro" id="IPR003599">
    <property type="entry name" value="Ig_sub"/>
</dbReference>
<dbReference type="Proteomes" id="UP000663832">
    <property type="component" value="Unassembled WGS sequence"/>
</dbReference>
<feature type="domain" description="Ig-like" evidence="3">
    <location>
        <begin position="198"/>
        <end position="294"/>
    </location>
</feature>
<comment type="caution">
    <text evidence="6">The sequence shown here is derived from an EMBL/GenBank/DDBJ whole genome shotgun (WGS) entry which is preliminary data.</text>
</comment>
<dbReference type="InterPro" id="IPR036116">
    <property type="entry name" value="FN3_sf"/>
</dbReference>
<evidence type="ECO:0000256" key="1">
    <source>
        <dbReference type="ARBA" id="ARBA00022737"/>
    </source>
</evidence>
<dbReference type="PRINTS" id="PR00014">
    <property type="entry name" value="FNTYPEIII"/>
</dbReference>
<dbReference type="EMBL" id="CAJNOI010000003">
    <property type="protein sequence ID" value="CAF0733820.1"/>
    <property type="molecule type" value="Genomic_DNA"/>
</dbReference>
<evidence type="ECO:0000313" key="7">
    <source>
        <dbReference type="Proteomes" id="UP000663832"/>
    </source>
</evidence>
<evidence type="ECO:0000313" key="5">
    <source>
        <dbReference type="EMBL" id="CAF0733820.1"/>
    </source>
</evidence>
<dbReference type="PROSITE" id="PS50853">
    <property type="entry name" value="FN3"/>
    <property type="match status" value="2"/>
</dbReference>
<dbReference type="InterPro" id="IPR013098">
    <property type="entry name" value="Ig_I-set"/>
</dbReference>
<dbReference type="Proteomes" id="UP000663877">
    <property type="component" value="Unassembled WGS sequence"/>
</dbReference>
<dbReference type="PROSITE" id="PS50835">
    <property type="entry name" value="IG_LIKE"/>
    <property type="match status" value="1"/>
</dbReference>
<dbReference type="InterPro" id="IPR003961">
    <property type="entry name" value="FN3_dom"/>
</dbReference>